<feature type="compositionally biased region" description="Pro residues" evidence="1">
    <location>
        <begin position="158"/>
        <end position="170"/>
    </location>
</feature>
<dbReference type="PRINTS" id="PR01217">
    <property type="entry name" value="PRICHEXTENSN"/>
</dbReference>
<keyword evidence="2" id="KW-0732">Signal</keyword>
<evidence type="ECO:0000256" key="2">
    <source>
        <dbReference type="SAM" id="SignalP"/>
    </source>
</evidence>
<evidence type="ECO:0000256" key="1">
    <source>
        <dbReference type="SAM" id="MobiDB-lite"/>
    </source>
</evidence>
<reference evidence="3" key="1">
    <citation type="submission" date="2023-06" db="EMBL/GenBank/DDBJ databases">
        <title>Genomic analysis of the entomopathogenic nematode Steinernema hermaphroditum.</title>
        <authorList>
            <person name="Schwarz E.M."/>
            <person name="Heppert J.K."/>
            <person name="Baniya A."/>
            <person name="Schwartz H.T."/>
            <person name="Tan C.-H."/>
            <person name="Antoshechkin I."/>
            <person name="Sternberg P.W."/>
            <person name="Goodrich-Blair H."/>
            <person name="Dillman A.R."/>
        </authorList>
    </citation>
    <scope>NUCLEOTIDE SEQUENCE</scope>
    <source>
        <strain evidence="3">PS9179</strain>
        <tissue evidence="3">Whole animal</tissue>
    </source>
</reference>
<keyword evidence="4" id="KW-1185">Reference proteome</keyword>
<dbReference type="AlphaFoldDB" id="A0AA39IJT6"/>
<dbReference type="Proteomes" id="UP001175271">
    <property type="component" value="Unassembled WGS sequence"/>
</dbReference>
<feature type="compositionally biased region" description="Basic and acidic residues" evidence="1">
    <location>
        <begin position="467"/>
        <end position="485"/>
    </location>
</feature>
<feature type="region of interest" description="Disordered" evidence="1">
    <location>
        <begin position="467"/>
        <end position="497"/>
    </location>
</feature>
<protein>
    <submittedName>
        <fullName evidence="3">Uncharacterized protein</fullName>
    </submittedName>
</protein>
<evidence type="ECO:0000313" key="3">
    <source>
        <dbReference type="EMBL" id="KAK0425665.1"/>
    </source>
</evidence>
<name>A0AA39IJT6_9BILA</name>
<organism evidence="3 4">
    <name type="scientific">Steinernema hermaphroditum</name>
    <dbReference type="NCBI Taxonomy" id="289476"/>
    <lineage>
        <taxon>Eukaryota</taxon>
        <taxon>Metazoa</taxon>
        <taxon>Ecdysozoa</taxon>
        <taxon>Nematoda</taxon>
        <taxon>Chromadorea</taxon>
        <taxon>Rhabditida</taxon>
        <taxon>Tylenchina</taxon>
        <taxon>Panagrolaimomorpha</taxon>
        <taxon>Strongyloidoidea</taxon>
        <taxon>Steinernematidae</taxon>
        <taxon>Steinernema</taxon>
    </lineage>
</organism>
<accession>A0AA39IJT6</accession>
<feature type="chain" id="PRO_5041365139" evidence="2">
    <location>
        <begin position="22"/>
        <end position="745"/>
    </location>
</feature>
<proteinExistence type="predicted"/>
<feature type="region of interest" description="Disordered" evidence="1">
    <location>
        <begin position="152"/>
        <end position="174"/>
    </location>
</feature>
<feature type="signal peptide" evidence="2">
    <location>
        <begin position="1"/>
        <end position="21"/>
    </location>
</feature>
<comment type="caution">
    <text evidence="3">The sequence shown here is derived from an EMBL/GenBank/DDBJ whole genome shotgun (WGS) entry which is preliminary data.</text>
</comment>
<sequence>MRRHVALLLGSLLALLGPLDATDVSPELAFDTGEAFLPTNKVKWPSAVQPADHPSFALVRNESNLAPVTSRGARRKRCSCGCAGCDLFPNRACCQPNCCSGAPLPLACCPPPPPPKPCCQPNFGPCCPATRNANCCRKPCCKGRRPPIYDEEEEYPTETPPSQPPVPPPASRTCCPPAVPPAPPPAPPPPPPPPEPPVECCADKYPRPSSGRRPCGGGCSGPGCCGRPCCFYKDPVCCQSQKPCCPPPPPPLPCCPALPAPTTCCNVVPPCLRGCPTCPCRKRIFLGTRAKRQSGHDGFHCQACPTLSSAKAQGIRTAVRTRGHQESAGVAEKAPQARGGLFAANRQPRVKREGCQLCLNGNPIVSKTRQKRSFDCVLCTYLQPTYNSSPNALAYGVSANSVRRSPVPIPVDPAHRVKRQGCLPYPQCTQLKKRSKRTIGSQYCEPCPGGLHGRKKREAARDTCLKRQKRAYESEESSEGTRCKNDDEDEEEESFSLTRMKRQAYNPSGILDIVKVLSRMSSGGARSPGGCMKFPACVLAKKRRRKRHAARLEKYHEAVGRHKEELVRHKRQFYAPDQAANCVPCPAWVTLALASRTKREVEPKSEDHTQSLSFADAVHDIRRRQRTRSYEREDCEQTEDCMNDDDYNEFMRIYSRKKRQSFLSPHRREKRCVQCSGSDRVKRSFGGPNINASAQSCSAFPACRHRVKRDGFDCNICTPNANPLKKSRRKRNFGTAQCYPCPNSG</sequence>
<evidence type="ECO:0000313" key="4">
    <source>
        <dbReference type="Proteomes" id="UP001175271"/>
    </source>
</evidence>
<gene>
    <name evidence="3" type="ORF">QR680_009310</name>
</gene>
<dbReference type="EMBL" id="JAUCMV010000001">
    <property type="protein sequence ID" value="KAK0425665.1"/>
    <property type="molecule type" value="Genomic_DNA"/>
</dbReference>